<evidence type="ECO:0000313" key="3">
    <source>
        <dbReference type="EMBL" id="CAK9032037.1"/>
    </source>
</evidence>
<reference evidence="3 4" key="1">
    <citation type="submission" date="2024-02" db="EMBL/GenBank/DDBJ databases">
        <authorList>
            <person name="Chen Y."/>
            <person name="Shah S."/>
            <person name="Dougan E. K."/>
            <person name="Thang M."/>
            <person name="Chan C."/>
        </authorList>
    </citation>
    <scope>NUCLEOTIDE SEQUENCE [LARGE SCALE GENOMIC DNA]</scope>
</reference>
<keyword evidence="4" id="KW-1185">Reference proteome</keyword>
<keyword evidence="1" id="KW-0378">Hydrolase</keyword>
<comment type="caution">
    <text evidence="3">The sequence shown here is derived from an EMBL/GenBank/DDBJ whole genome shotgun (WGS) entry which is preliminary data.</text>
</comment>
<protein>
    <submittedName>
        <fullName evidence="3">Tankyrase-2</fullName>
    </submittedName>
</protein>
<sequence>MELHVSQEVKERFQKKLYKYLAGEVEDEAGSHVGLHTVPKQSKLFGRHLRCHTLEADRINEARRIRAAQAVGETCISTFFASFGETYAPGPSRIINIRTPLRPCSKQRSKEFQDDVRCALEEQSAELLRVALQRRHPCPMDHALHEAVRQADPRGVVMLIHGGFWKSAFDRRLMVDLAKDLVDRGLAVWNVDYRSVGDGGGYPETLEDVTRALNWLRSSEASELQVNQLPVAVVGHSAGGHLATWLGLQRLLDEEVFKQEVHPRVVISQAGVLDLLGAYDADLGNGAVRDFLGTTLPKRPTMGGGLMDLLSGPKEDAEVRSANSDPMQLLQRVQIPTVRDTDPLTVVLIHGLHDLHVPSEQSRAFHSACVQRDEEHGFSCMLKEVPDEAHFEHLQPDSKLWAAAVDVLTTYL</sequence>
<dbReference type="Pfam" id="PF20434">
    <property type="entry name" value="BD-FAE"/>
    <property type="match status" value="1"/>
</dbReference>
<dbReference type="Gene3D" id="3.40.50.1820">
    <property type="entry name" value="alpha/beta hydrolase"/>
    <property type="match status" value="1"/>
</dbReference>
<dbReference type="Proteomes" id="UP001642464">
    <property type="component" value="Unassembled WGS sequence"/>
</dbReference>
<evidence type="ECO:0000313" key="4">
    <source>
        <dbReference type="Proteomes" id="UP001642464"/>
    </source>
</evidence>
<dbReference type="PANTHER" id="PTHR48081">
    <property type="entry name" value="AB HYDROLASE SUPERFAMILY PROTEIN C4A8.06C"/>
    <property type="match status" value="1"/>
</dbReference>
<name>A0ABP0KYP0_9DINO</name>
<evidence type="ECO:0000259" key="2">
    <source>
        <dbReference type="Pfam" id="PF20434"/>
    </source>
</evidence>
<organism evidence="3 4">
    <name type="scientific">Durusdinium trenchii</name>
    <dbReference type="NCBI Taxonomy" id="1381693"/>
    <lineage>
        <taxon>Eukaryota</taxon>
        <taxon>Sar</taxon>
        <taxon>Alveolata</taxon>
        <taxon>Dinophyceae</taxon>
        <taxon>Suessiales</taxon>
        <taxon>Symbiodiniaceae</taxon>
        <taxon>Durusdinium</taxon>
    </lineage>
</organism>
<gene>
    <name evidence="3" type="ORF">SCF082_LOCUS19898</name>
</gene>
<accession>A0ABP0KYP0</accession>
<dbReference type="InterPro" id="IPR049492">
    <property type="entry name" value="BD-FAE-like_dom"/>
</dbReference>
<dbReference type="PANTHER" id="PTHR48081:SF33">
    <property type="entry name" value="KYNURENINE FORMAMIDASE"/>
    <property type="match status" value="1"/>
</dbReference>
<dbReference type="InterPro" id="IPR050300">
    <property type="entry name" value="GDXG_lipolytic_enzyme"/>
</dbReference>
<feature type="domain" description="BD-FAE-like" evidence="2">
    <location>
        <begin position="151"/>
        <end position="367"/>
    </location>
</feature>
<dbReference type="EMBL" id="CAXAMM010013725">
    <property type="protein sequence ID" value="CAK9032037.1"/>
    <property type="molecule type" value="Genomic_DNA"/>
</dbReference>
<dbReference type="SUPFAM" id="SSF53474">
    <property type="entry name" value="alpha/beta-Hydrolases"/>
    <property type="match status" value="1"/>
</dbReference>
<evidence type="ECO:0000256" key="1">
    <source>
        <dbReference type="ARBA" id="ARBA00022801"/>
    </source>
</evidence>
<proteinExistence type="predicted"/>
<dbReference type="InterPro" id="IPR029058">
    <property type="entry name" value="AB_hydrolase_fold"/>
</dbReference>